<evidence type="ECO:0000256" key="2">
    <source>
        <dbReference type="ARBA" id="ARBA00022448"/>
    </source>
</evidence>
<keyword evidence="2" id="KW-0813">Transport</keyword>
<evidence type="ECO:0000313" key="9">
    <source>
        <dbReference type="EMBL" id="KAL1846570.1"/>
    </source>
</evidence>
<dbReference type="InterPro" id="IPR011701">
    <property type="entry name" value="MFS"/>
</dbReference>
<evidence type="ECO:0000256" key="4">
    <source>
        <dbReference type="ARBA" id="ARBA00022989"/>
    </source>
</evidence>
<evidence type="ECO:0000256" key="6">
    <source>
        <dbReference type="SAM" id="MobiDB-lite"/>
    </source>
</evidence>
<gene>
    <name evidence="9" type="ORF">VTK73DRAFT_252</name>
</gene>
<feature type="domain" description="Major facilitator superfamily (MFS) profile" evidence="8">
    <location>
        <begin position="63"/>
        <end position="221"/>
    </location>
</feature>
<name>A0ABR3VW38_9PEZI</name>
<evidence type="ECO:0000259" key="8">
    <source>
        <dbReference type="PROSITE" id="PS50850"/>
    </source>
</evidence>
<dbReference type="Proteomes" id="UP001586593">
    <property type="component" value="Unassembled WGS sequence"/>
</dbReference>
<protein>
    <recommendedName>
        <fullName evidence="8">Major facilitator superfamily (MFS) profile domain-containing protein</fullName>
    </recommendedName>
</protein>
<reference evidence="9 10" key="1">
    <citation type="journal article" date="2024" name="Commun. Biol.">
        <title>Comparative genomic analysis of thermophilic fungi reveals convergent evolutionary adaptations and gene losses.</title>
        <authorList>
            <person name="Steindorff A.S."/>
            <person name="Aguilar-Pontes M.V."/>
            <person name="Robinson A.J."/>
            <person name="Andreopoulos B."/>
            <person name="LaButti K."/>
            <person name="Kuo A."/>
            <person name="Mondo S."/>
            <person name="Riley R."/>
            <person name="Otillar R."/>
            <person name="Haridas S."/>
            <person name="Lipzen A."/>
            <person name="Grimwood J."/>
            <person name="Schmutz J."/>
            <person name="Clum A."/>
            <person name="Reid I.D."/>
            <person name="Moisan M.C."/>
            <person name="Butler G."/>
            <person name="Nguyen T.T.M."/>
            <person name="Dewar K."/>
            <person name="Conant G."/>
            <person name="Drula E."/>
            <person name="Henrissat B."/>
            <person name="Hansel C."/>
            <person name="Singer S."/>
            <person name="Hutchinson M.I."/>
            <person name="de Vries R.P."/>
            <person name="Natvig D.O."/>
            <person name="Powell A.J."/>
            <person name="Tsang A."/>
            <person name="Grigoriev I.V."/>
        </authorList>
    </citation>
    <scope>NUCLEOTIDE SEQUENCE [LARGE SCALE GENOMIC DNA]</scope>
    <source>
        <strain evidence="9 10">ATCC 24622</strain>
    </source>
</reference>
<feature type="compositionally biased region" description="Basic and acidic residues" evidence="6">
    <location>
        <begin position="1"/>
        <end position="12"/>
    </location>
</feature>
<dbReference type="InterPro" id="IPR020846">
    <property type="entry name" value="MFS_dom"/>
</dbReference>
<keyword evidence="10" id="KW-1185">Reference proteome</keyword>
<dbReference type="PANTHER" id="PTHR43791:SF46">
    <property type="entry name" value="MAJOR FACILITATOR SUPERFAMILY (MFS) PROFILE DOMAIN-CONTAINING PROTEIN-RELATED"/>
    <property type="match status" value="1"/>
</dbReference>
<feature type="region of interest" description="Disordered" evidence="6">
    <location>
        <begin position="1"/>
        <end position="30"/>
    </location>
</feature>
<organism evidence="9 10">
    <name type="scientific">Phialemonium thermophilum</name>
    <dbReference type="NCBI Taxonomy" id="223376"/>
    <lineage>
        <taxon>Eukaryota</taxon>
        <taxon>Fungi</taxon>
        <taxon>Dikarya</taxon>
        <taxon>Ascomycota</taxon>
        <taxon>Pezizomycotina</taxon>
        <taxon>Sordariomycetes</taxon>
        <taxon>Sordariomycetidae</taxon>
        <taxon>Cephalothecales</taxon>
        <taxon>Cephalothecaceae</taxon>
        <taxon>Phialemonium</taxon>
    </lineage>
</organism>
<keyword evidence="5 7" id="KW-0472">Membrane</keyword>
<dbReference type="PANTHER" id="PTHR43791">
    <property type="entry name" value="PERMEASE-RELATED"/>
    <property type="match status" value="1"/>
</dbReference>
<keyword evidence="4 7" id="KW-1133">Transmembrane helix</keyword>
<dbReference type="Gene3D" id="1.20.1250.20">
    <property type="entry name" value="MFS general substrate transporter like domains"/>
    <property type="match status" value="1"/>
</dbReference>
<evidence type="ECO:0000256" key="5">
    <source>
        <dbReference type="ARBA" id="ARBA00023136"/>
    </source>
</evidence>
<dbReference type="InterPro" id="IPR036259">
    <property type="entry name" value="MFS_trans_sf"/>
</dbReference>
<sequence>MYEPKPSPKEEEPYSANGHDVGGITVTDPGNPERGAVEYDELHVPCPPHTTERHLKTKIDLHLLPFVSVLYLLAFLDRVNIANARSFHLIEDLGLTGVQYNTALTIFFVPYVVFEIPSNIFLKRFSPRIWLSICCLGFGLLTTVQGLVQNYGGLLTTRFFLGVFECGMFPGCFYLLGMWYRRHEAQKRFSLFFSSTSLAGAFGGLLASGIGKMDGMRGYHG</sequence>
<evidence type="ECO:0000256" key="1">
    <source>
        <dbReference type="ARBA" id="ARBA00004141"/>
    </source>
</evidence>
<dbReference type="Pfam" id="PF07690">
    <property type="entry name" value="MFS_1"/>
    <property type="match status" value="1"/>
</dbReference>
<comment type="subcellular location">
    <subcellularLocation>
        <location evidence="1">Membrane</location>
        <topology evidence="1">Multi-pass membrane protein</topology>
    </subcellularLocation>
</comment>
<dbReference type="PROSITE" id="PS50850">
    <property type="entry name" value="MFS"/>
    <property type="match status" value="1"/>
</dbReference>
<feature type="transmembrane region" description="Helical" evidence="7">
    <location>
        <begin position="129"/>
        <end position="147"/>
    </location>
</feature>
<accession>A0ABR3VW38</accession>
<feature type="transmembrane region" description="Helical" evidence="7">
    <location>
        <begin position="63"/>
        <end position="82"/>
    </location>
</feature>
<dbReference type="EMBL" id="JAZHXJ010001028">
    <property type="protein sequence ID" value="KAL1846570.1"/>
    <property type="molecule type" value="Genomic_DNA"/>
</dbReference>
<proteinExistence type="predicted"/>
<feature type="transmembrane region" description="Helical" evidence="7">
    <location>
        <begin position="189"/>
        <end position="211"/>
    </location>
</feature>
<dbReference type="SUPFAM" id="SSF103473">
    <property type="entry name" value="MFS general substrate transporter"/>
    <property type="match status" value="1"/>
</dbReference>
<comment type="caution">
    <text evidence="9">The sequence shown here is derived from an EMBL/GenBank/DDBJ whole genome shotgun (WGS) entry which is preliminary data.</text>
</comment>
<evidence type="ECO:0000313" key="10">
    <source>
        <dbReference type="Proteomes" id="UP001586593"/>
    </source>
</evidence>
<evidence type="ECO:0000256" key="3">
    <source>
        <dbReference type="ARBA" id="ARBA00022692"/>
    </source>
</evidence>
<evidence type="ECO:0000256" key="7">
    <source>
        <dbReference type="SAM" id="Phobius"/>
    </source>
</evidence>
<feature type="transmembrane region" description="Helical" evidence="7">
    <location>
        <begin position="102"/>
        <end position="122"/>
    </location>
</feature>
<feature type="transmembrane region" description="Helical" evidence="7">
    <location>
        <begin position="159"/>
        <end position="177"/>
    </location>
</feature>
<keyword evidence="3 7" id="KW-0812">Transmembrane</keyword>